<dbReference type="InterPro" id="IPR013103">
    <property type="entry name" value="RVT_2"/>
</dbReference>
<feature type="compositionally biased region" description="Pro residues" evidence="1">
    <location>
        <begin position="412"/>
        <end position="431"/>
    </location>
</feature>
<dbReference type="Proteomes" id="UP001341281">
    <property type="component" value="Chromosome 04"/>
</dbReference>
<name>A0AAQ3TBG9_PASNO</name>
<organism evidence="3 4">
    <name type="scientific">Paspalum notatum var. saurae</name>
    <dbReference type="NCBI Taxonomy" id="547442"/>
    <lineage>
        <taxon>Eukaryota</taxon>
        <taxon>Viridiplantae</taxon>
        <taxon>Streptophyta</taxon>
        <taxon>Embryophyta</taxon>
        <taxon>Tracheophyta</taxon>
        <taxon>Spermatophyta</taxon>
        <taxon>Magnoliopsida</taxon>
        <taxon>Liliopsida</taxon>
        <taxon>Poales</taxon>
        <taxon>Poaceae</taxon>
        <taxon>PACMAD clade</taxon>
        <taxon>Panicoideae</taxon>
        <taxon>Andropogonodae</taxon>
        <taxon>Paspaleae</taxon>
        <taxon>Paspalinae</taxon>
        <taxon>Paspalum</taxon>
    </lineage>
</organism>
<dbReference type="SUPFAM" id="SSF56672">
    <property type="entry name" value="DNA/RNA polymerases"/>
    <property type="match status" value="1"/>
</dbReference>
<protein>
    <recommendedName>
        <fullName evidence="2">Reverse transcriptase Ty1/copia-type domain-containing protein</fullName>
    </recommendedName>
</protein>
<gene>
    <name evidence="3" type="ORF">U9M48_018427</name>
</gene>
<evidence type="ECO:0000259" key="2">
    <source>
        <dbReference type="Pfam" id="PF07727"/>
    </source>
</evidence>
<evidence type="ECO:0000256" key="1">
    <source>
        <dbReference type="SAM" id="MobiDB-lite"/>
    </source>
</evidence>
<dbReference type="PANTHER" id="PTHR11439:SF524">
    <property type="entry name" value="RNA-DIRECTED DNA POLYMERASE, PROTEIN KINASE RLK-PELLE-DLSV FAMILY"/>
    <property type="match status" value="1"/>
</dbReference>
<sequence>MGTESDLSSATSGALKSDAAPVICPFATINIKLHVPMTLELKPSNFTKWSTAFQATCGKFGLLHHLATASTSNSDEAWLQADFCVRGWMYSTVSDAVLNLAMTDDKQTASALWAAIGAVFQANKAPRAIFLNHEFHSMTQGDLSIDAYCVRMKEKADELRDVGQPVSEPNLVLNLLRGLNEVYSNVADNIAGMQPLTFAAARHQLLLKELRLQNEEKVRATTALLAAASSHGGHQQQQLQGGRRPNTKQAGQQPFPHSSGGNKRVPWGFNPWTGERVAPGERVTPPGQRRQGGSGAPGGPGAQAGRNPGILGPPPQANTAFAPLQTSSSGSNTWDATGLIAALQDMQQQGDWIVDSGASTHMTSSAGMLTQRLPPSISSITVGGTSSSTPVVTPSSSDVEQPPPDVATSHGSPPPTPGGHSHMPPPGPSMVPFPRVYVRRPRPEPSGAAAAPAAPPDAPAPAASPAPPPPPLPPRITRTMTGAIPRVSYEGLAATTSPSPSPIPTNYRSALTDARWRAAMMDEYQALVDNNTWQLVPRPPDANIVTGKWIFRHKFHADGSLARHKARWVVRGFSQREGVDYDETFSPVVKPATIRSVLSIAASRAWPIHQLDVKNAFLHGHLEETVYCQQPPGFVDPGAPDHVCRLQKSLYGLKQAPRAWYQRFATFIRQLGFVASTSDTSLFIFREGTSLAYLLLYVDDIVLTASSSALLQRIMTRLSSEFAMTDLGDLHHFLGIAVTRSSDGLFLSQRQYAVELLQRAGMAECHPTPTPVDTHAKLSATDGVLLSAKDASEYRSLAGALQYLTLTRPDLAYAVQQVCLFMHAPREPHRALIKRILRFVQGTLSSGLHIGTSSVNTLTAYSDADWAGCPDSRRSTSGFCVYLGDNLVSWSSKRQTTVSRSSAEAEYRAVAHVVAECCWLRQLLQELHIQLPSATVVFCDNVSAVYMTANPVHHKRTKHIEIDIHFVREKVALGEIRVLHVPSSHQFADIMTKGLPTALFREFRSSLCVREPPASTAGGC</sequence>
<dbReference type="InterPro" id="IPR043502">
    <property type="entry name" value="DNA/RNA_pol_sf"/>
</dbReference>
<feature type="compositionally biased region" description="Low complexity" evidence="1">
    <location>
        <begin position="375"/>
        <end position="397"/>
    </location>
</feature>
<feature type="region of interest" description="Disordered" evidence="1">
    <location>
        <begin position="227"/>
        <end position="331"/>
    </location>
</feature>
<dbReference type="CDD" id="cd09272">
    <property type="entry name" value="RNase_HI_RT_Ty1"/>
    <property type="match status" value="1"/>
</dbReference>
<feature type="compositionally biased region" description="Low complexity" evidence="1">
    <location>
        <begin position="227"/>
        <end position="242"/>
    </location>
</feature>
<dbReference type="AlphaFoldDB" id="A0AAQ3TBG9"/>
<feature type="domain" description="Reverse transcriptase Ty1/copia-type" evidence="2">
    <location>
        <begin position="530"/>
        <end position="772"/>
    </location>
</feature>
<accession>A0AAQ3TBG9</accession>
<evidence type="ECO:0000313" key="3">
    <source>
        <dbReference type="EMBL" id="WVZ69679.1"/>
    </source>
</evidence>
<feature type="compositionally biased region" description="Polar residues" evidence="1">
    <location>
        <begin position="247"/>
        <end position="261"/>
    </location>
</feature>
<keyword evidence="4" id="KW-1185">Reference proteome</keyword>
<evidence type="ECO:0000313" key="4">
    <source>
        <dbReference type="Proteomes" id="UP001341281"/>
    </source>
</evidence>
<proteinExistence type="predicted"/>
<feature type="compositionally biased region" description="Gly residues" evidence="1">
    <location>
        <begin position="290"/>
        <end position="302"/>
    </location>
</feature>
<dbReference type="PANTHER" id="PTHR11439">
    <property type="entry name" value="GAG-POL-RELATED RETROTRANSPOSON"/>
    <property type="match status" value="1"/>
</dbReference>
<feature type="compositionally biased region" description="Pro residues" evidence="1">
    <location>
        <begin position="453"/>
        <end position="474"/>
    </location>
</feature>
<dbReference type="Pfam" id="PF07727">
    <property type="entry name" value="RVT_2"/>
    <property type="match status" value="1"/>
</dbReference>
<feature type="region of interest" description="Disordered" evidence="1">
    <location>
        <begin position="368"/>
        <end position="478"/>
    </location>
</feature>
<dbReference type="Pfam" id="PF14223">
    <property type="entry name" value="Retrotran_gag_2"/>
    <property type="match status" value="1"/>
</dbReference>
<dbReference type="EMBL" id="CP144748">
    <property type="protein sequence ID" value="WVZ69679.1"/>
    <property type="molecule type" value="Genomic_DNA"/>
</dbReference>
<reference evidence="3 4" key="1">
    <citation type="submission" date="2024-02" db="EMBL/GenBank/DDBJ databases">
        <title>High-quality chromosome-scale genome assembly of Pensacola bahiagrass (Paspalum notatum Flugge var. saurae).</title>
        <authorList>
            <person name="Vega J.M."/>
            <person name="Podio M."/>
            <person name="Orjuela J."/>
            <person name="Siena L.A."/>
            <person name="Pessino S.C."/>
            <person name="Combes M.C."/>
            <person name="Mariac C."/>
            <person name="Albertini E."/>
            <person name="Pupilli F."/>
            <person name="Ortiz J.P.A."/>
            <person name="Leblanc O."/>
        </authorList>
    </citation>
    <scope>NUCLEOTIDE SEQUENCE [LARGE SCALE GENOMIC DNA]</scope>
    <source>
        <strain evidence="3">R1</strain>
        <tissue evidence="3">Leaf</tissue>
    </source>
</reference>